<dbReference type="InterPro" id="IPR013087">
    <property type="entry name" value="Znf_C2H2_type"/>
</dbReference>
<name>A0A9P7V4I4_9AGAR</name>
<keyword evidence="12" id="KW-1185">Reference proteome</keyword>
<feature type="domain" description="C2H2-type" evidence="10">
    <location>
        <begin position="201"/>
        <end position="231"/>
    </location>
</feature>
<evidence type="ECO:0000256" key="1">
    <source>
        <dbReference type="ARBA" id="ARBA00004123"/>
    </source>
</evidence>
<dbReference type="PROSITE" id="PS00028">
    <property type="entry name" value="ZINC_FINGER_C2H2_1"/>
    <property type="match status" value="2"/>
</dbReference>
<dbReference type="GO" id="GO:0008270">
    <property type="term" value="F:zinc ion binding"/>
    <property type="evidence" value="ECO:0007669"/>
    <property type="project" value="UniProtKB-KW"/>
</dbReference>
<dbReference type="GO" id="GO:0006357">
    <property type="term" value="P:regulation of transcription by RNA polymerase II"/>
    <property type="evidence" value="ECO:0007669"/>
    <property type="project" value="TreeGrafter"/>
</dbReference>
<dbReference type="OrthoDB" id="6365676at2759"/>
<evidence type="ECO:0000313" key="12">
    <source>
        <dbReference type="Proteomes" id="UP001049176"/>
    </source>
</evidence>
<evidence type="ECO:0000313" key="11">
    <source>
        <dbReference type="EMBL" id="KAG7100163.1"/>
    </source>
</evidence>
<dbReference type="GeneID" id="66071019"/>
<reference evidence="11" key="1">
    <citation type="journal article" date="2021" name="Genome Biol. Evol.">
        <title>The assembled and annotated genome of the fairy-ring fungus Marasmius oreades.</title>
        <authorList>
            <person name="Hiltunen M."/>
            <person name="Ament-Velasquez S.L."/>
            <person name="Johannesson H."/>
        </authorList>
    </citation>
    <scope>NUCLEOTIDE SEQUENCE</scope>
    <source>
        <strain evidence="11">03SP1</strain>
    </source>
</reference>
<dbReference type="InterPro" id="IPR036236">
    <property type="entry name" value="Znf_C2H2_sf"/>
</dbReference>
<dbReference type="EMBL" id="CM032181">
    <property type="protein sequence ID" value="KAG7100163.1"/>
    <property type="molecule type" value="Genomic_DNA"/>
</dbReference>
<accession>A0A9P7V4I4</accession>
<dbReference type="PANTHER" id="PTHR46179">
    <property type="entry name" value="ZINC FINGER PROTEIN"/>
    <property type="match status" value="1"/>
</dbReference>
<comment type="subcellular location">
    <subcellularLocation>
        <location evidence="1">Nucleus</location>
    </subcellularLocation>
</comment>
<evidence type="ECO:0000256" key="4">
    <source>
        <dbReference type="ARBA" id="ARBA00022833"/>
    </source>
</evidence>
<evidence type="ECO:0000256" key="8">
    <source>
        <dbReference type="PROSITE-ProRule" id="PRU00042"/>
    </source>
</evidence>
<feature type="compositionally biased region" description="Basic residues" evidence="9">
    <location>
        <begin position="83"/>
        <end position="96"/>
    </location>
</feature>
<dbReference type="AlphaFoldDB" id="A0A9P7V4I4"/>
<evidence type="ECO:0000256" key="6">
    <source>
        <dbReference type="ARBA" id="ARBA00023163"/>
    </source>
</evidence>
<feature type="compositionally biased region" description="Pro residues" evidence="9">
    <location>
        <begin position="410"/>
        <end position="419"/>
    </location>
</feature>
<dbReference type="Proteomes" id="UP001049176">
    <property type="component" value="Chromosome 1"/>
</dbReference>
<protein>
    <recommendedName>
        <fullName evidence="10">C2H2-type domain-containing protein</fullName>
    </recommendedName>
</protein>
<dbReference type="SUPFAM" id="SSF57667">
    <property type="entry name" value="beta-beta-alpha zinc fingers"/>
    <property type="match status" value="1"/>
</dbReference>
<feature type="domain" description="C2H2-type" evidence="10">
    <location>
        <begin position="232"/>
        <end position="256"/>
    </location>
</feature>
<gene>
    <name evidence="11" type="ORF">E1B28_001943</name>
</gene>
<evidence type="ECO:0000256" key="2">
    <source>
        <dbReference type="ARBA" id="ARBA00022723"/>
    </source>
</evidence>
<keyword evidence="5" id="KW-0805">Transcription regulation</keyword>
<dbReference type="SMART" id="SM00355">
    <property type="entry name" value="ZnF_C2H2"/>
    <property type="match status" value="2"/>
</dbReference>
<evidence type="ECO:0000256" key="7">
    <source>
        <dbReference type="ARBA" id="ARBA00023242"/>
    </source>
</evidence>
<dbReference type="KEGG" id="more:E1B28_001943"/>
<proteinExistence type="predicted"/>
<organism evidence="11 12">
    <name type="scientific">Marasmius oreades</name>
    <name type="common">fairy-ring Marasmius</name>
    <dbReference type="NCBI Taxonomy" id="181124"/>
    <lineage>
        <taxon>Eukaryota</taxon>
        <taxon>Fungi</taxon>
        <taxon>Dikarya</taxon>
        <taxon>Basidiomycota</taxon>
        <taxon>Agaricomycotina</taxon>
        <taxon>Agaricomycetes</taxon>
        <taxon>Agaricomycetidae</taxon>
        <taxon>Agaricales</taxon>
        <taxon>Marasmiineae</taxon>
        <taxon>Marasmiaceae</taxon>
        <taxon>Marasmius</taxon>
    </lineage>
</organism>
<evidence type="ECO:0000256" key="3">
    <source>
        <dbReference type="ARBA" id="ARBA00022771"/>
    </source>
</evidence>
<evidence type="ECO:0000256" key="9">
    <source>
        <dbReference type="SAM" id="MobiDB-lite"/>
    </source>
</evidence>
<feature type="compositionally biased region" description="Acidic residues" evidence="9">
    <location>
        <begin position="102"/>
        <end position="113"/>
    </location>
</feature>
<evidence type="ECO:0000259" key="10">
    <source>
        <dbReference type="PROSITE" id="PS50157"/>
    </source>
</evidence>
<dbReference type="GO" id="GO:0005634">
    <property type="term" value="C:nucleus"/>
    <property type="evidence" value="ECO:0007669"/>
    <property type="project" value="UniProtKB-SubCell"/>
</dbReference>
<dbReference type="PANTHER" id="PTHR46179:SF13">
    <property type="entry name" value="C2H2-TYPE DOMAIN-CONTAINING PROTEIN"/>
    <property type="match status" value="1"/>
</dbReference>
<dbReference type="PROSITE" id="PS50157">
    <property type="entry name" value="ZINC_FINGER_C2H2_2"/>
    <property type="match status" value="2"/>
</dbReference>
<dbReference type="Gene3D" id="3.30.160.60">
    <property type="entry name" value="Classic Zinc Finger"/>
    <property type="match status" value="2"/>
</dbReference>
<dbReference type="Pfam" id="PF00096">
    <property type="entry name" value="zf-C2H2"/>
    <property type="match status" value="2"/>
</dbReference>
<keyword evidence="4" id="KW-0862">Zinc</keyword>
<dbReference type="RefSeq" id="XP_043016633.1">
    <property type="nucleotide sequence ID" value="XM_043147919.1"/>
</dbReference>
<keyword evidence="2" id="KW-0479">Metal-binding</keyword>
<feature type="compositionally biased region" description="Basic and acidic residues" evidence="9">
    <location>
        <begin position="40"/>
        <end position="51"/>
    </location>
</feature>
<keyword evidence="3 8" id="KW-0863">Zinc-finger</keyword>
<keyword evidence="7" id="KW-0539">Nucleus</keyword>
<dbReference type="InterPro" id="IPR051061">
    <property type="entry name" value="Zinc_finger_trans_reg"/>
</dbReference>
<sequence length="419" mass="46230">MVSVRKLKQMEQNGDLGPHDNGNDSGVESIGEEASSSKISPKDTQDTDIKRPYTRSQSGRTIKRRIRDDNALDPDSQSSSPIKRAKLSRKRPIRKPQPKEVESEDNSTSESEEPGAIKSAINTAGGGELSAPPIMPEEHSQSEQTMVAPSLPMRYGTNRVMRATLPTPVPNLTKKSRGRRVPTRAVAELPVSERIDDKRSYVCSVEGCGKCFHRGEHLKRHIRSIHTHEKPFKCTFANCEKYFNRHDNLLQHIKVHKQHVVSKSPRDEESGDESNVIVNASSKGNIMHSSHPLLSLAAAAARPLKPASTIPNLNPVVSDSGYSSTSTLTSSASSLFPSLRQTYTQMSFSSGTSPYESSGNSNTFSTNMAVSSLRTEMSSLRTEMPESFPKQDDVNETPGGTYRFVQQKPPYLPRPPMML</sequence>
<evidence type="ECO:0000256" key="5">
    <source>
        <dbReference type="ARBA" id="ARBA00023015"/>
    </source>
</evidence>
<comment type="caution">
    <text evidence="11">The sequence shown here is derived from an EMBL/GenBank/DDBJ whole genome shotgun (WGS) entry which is preliminary data.</text>
</comment>
<feature type="region of interest" description="Disordered" evidence="9">
    <location>
        <begin position="383"/>
        <end position="419"/>
    </location>
</feature>
<keyword evidence="6" id="KW-0804">Transcription</keyword>
<feature type="region of interest" description="Disordered" evidence="9">
    <location>
        <begin position="1"/>
        <end position="136"/>
    </location>
</feature>